<dbReference type="EMBL" id="CM001223">
    <property type="protein sequence ID" value="KEH22431.1"/>
    <property type="molecule type" value="Genomic_DNA"/>
</dbReference>
<dbReference type="PANTHER" id="PTHR22870:SF408">
    <property type="entry name" value="OS09G0560450 PROTEIN"/>
    <property type="match status" value="1"/>
</dbReference>
<dbReference type="EnsemblPlants" id="KEH22506">
    <property type="protein sequence ID" value="KEH22506"/>
    <property type="gene ID" value="MTR_7g451750"/>
</dbReference>
<dbReference type="InterPro" id="IPR051210">
    <property type="entry name" value="Ub_ligase/GEF_domain"/>
</dbReference>
<dbReference type="AlphaFoldDB" id="A0A072TZ43"/>
<dbReference type="PRINTS" id="PR00633">
    <property type="entry name" value="RCCNDNSATION"/>
</dbReference>
<accession>A0A072TZ43</accession>
<evidence type="ECO:0000313" key="5">
    <source>
        <dbReference type="EnsemblPlants" id="KEH22431"/>
    </source>
</evidence>
<dbReference type="SUPFAM" id="SSF50985">
    <property type="entry name" value="RCC1/BLIP-II"/>
    <property type="match status" value="1"/>
</dbReference>
<dbReference type="Proteomes" id="UP000002051">
    <property type="component" value="Unassembled WGS sequence"/>
</dbReference>
<reference evidence="3 6" key="2">
    <citation type="journal article" date="2014" name="BMC Genomics">
        <title>An improved genome release (version Mt4.0) for the model legume Medicago truncatula.</title>
        <authorList>
            <person name="Tang H."/>
            <person name="Krishnakumar V."/>
            <person name="Bidwell S."/>
            <person name="Rosen B."/>
            <person name="Chan A."/>
            <person name="Zhou S."/>
            <person name="Gentzbittel L."/>
            <person name="Childs K.L."/>
            <person name="Yandell M."/>
            <person name="Gundlach H."/>
            <person name="Mayer K.F."/>
            <person name="Schwartz D.C."/>
            <person name="Town C.D."/>
        </authorList>
    </citation>
    <scope>GENOME REANNOTATION</scope>
    <source>
        <strain evidence="3">A17</strain>
        <strain evidence="5 6">cv. Jemalong A17</strain>
    </source>
</reference>
<dbReference type="EMBL" id="CM001223">
    <property type="protein sequence ID" value="KEH22506.1"/>
    <property type="molecule type" value="Genomic_DNA"/>
</dbReference>
<evidence type="ECO:0000313" key="4">
    <source>
        <dbReference type="EMBL" id="KEH22506.1"/>
    </source>
</evidence>
<name>A0A072TZ43_MEDTR</name>
<dbReference type="PROSITE" id="PS50012">
    <property type="entry name" value="RCC1_3"/>
    <property type="match status" value="1"/>
</dbReference>
<proteinExistence type="predicted"/>
<feature type="repeat" description="RCC1" evidence="2">
    <location>
        <begin position="135"/>
        <end position="184"/>
    </location>
</feature>
<dbReference type="PANTHER" id="PTHR22870">
    <property type="entry name" value="REGULATOR OF CHROMOSOME CONDENSATION"/>
    <property type="match status" value="1"/>
</dbReference>
<gene>
    <name evidence="3" type="ordered locus">MTR_7g047550</name>
    <name evidence="4" type="ordered locus">MTR_7g451750</name>
</gene>
<keyword evidence="1" id="KW-0677">Repeat</keyword>
<dbReference type="HOGENOM" id="CLU_100787_0_0_1"/>
<dbReference type="STRING" id="3880.A0A072TZ43"/>
<dbReference type="Gene3D" id="2.130.10.30">
    <property type="entry name" value="Regulator of chromosome condensation 1/beta-lactamase-inhibitor protein II"/>
    <property type="match status" value="1"/>
</dbReference>
<organism evidence="3 6">
    <name type="scientific">Medicago truncatula</name>
    <name type="common">Barrel medic</name>
    <name type="synonym">Medicago tribuloides</name>
    <dbReference type="NCBI Taxonomy" id="3880"/>
    <lineage>
        <taxon>Eukaryota</taxon>
        <taxon>Viridiplantae</taxon>
        <taxon>Streptophyta</taxon>
        <taxon>Embryophyta</taxon>
        <taxon>Tracheophyta</taxon>
        <taxon>Spermatophyta</taxon>
        <taxon>Magnoliopsida</taxon>
        <taxon>eudicotyledons</taxon>
        <taxon>Gunneridae</taxon>
        <taxon>Pentapetalae</taxon>
        <taxon>rosids</taxon>
        <taxon>fabids</taxon>
        <taxon>Fabales</taxon>
        <taxon>Fabaceae</taxon>
        <taxon>Papilionoideae</taxon>
        <taxon>50 kb inversion clade</taxon>
        <taxon>NPAAA clade</taxon>
        <taxon>Hologalegina</taxon>
        <taxon>IRL clade</taxon>
        <taxon>Trifolieae</taxon>
        <taxon>Medicago</taxon>
    </lineage>
</organism>
<reference evidence="3 6" key="1">
    <citation type="journal article" date="2011" name="Nature">
        <title>The Medicago genome provides insight into the evolution of rhizobial symbioses.</title>
        <authorList>
            <person name="Young N.D."/>
            <person name="Debelle F."/>
            <person name="Oldroyd G.E."/>
            <person name="Geurts R."/>
            <person name="Cannon S.B."/>
            <person name="Udvardi M.K."/>
            <person name="Benedito V.A."/>
            <person name="Mayer K.F."/>
            <person name="Gouzy J."/>
            <person name="Schoof H."/>
            <person name="Van de Peer Y."/>
            <person name="Proost S."/>
            <person name="Cook D.R."/>
            <person name="Meyers B.C."/>
            <person name="Spannagl M."/>
            <person name="Cheung F."/>
            <person name="De Mita S."/>
            <person name="Krishnakumar V."/>
            <person name="Gundlach H."/>
            <person name="Zhou S."/>
            <person name="Mudge J."/>
            <person name="Bharti A.K."/>
            <person name="Murray J.D."/>
            <person name="Naoumkina M.A."/>
            <person name="Rosen B."/>
            <person name="Silverstein K.A."/>
            <person name="Tang H."/>
            <person name="Rombauts S."/>
            <person name="Zhao P.X."/>
            <person name="Zhou P."/>
            <person name="Barbe V."/>
            <person name="Bardou P."/>
            <person name="Bechner M."/>
            <person name="Bellec A."/>
            <person name="Berger A."/>
            <person name="Berges H."/>
            <person name="Bidwell S."/>
            <person name="Bisseling T."/>
            <person name="Choisne N."/>
            <person name="Couloux A."/>
            <person name="Denny R."/>
            <person name="Deshpande S."/>
            <person name="Dai X."/>
            <person name="Doyle J.J."/>
            <person name="Dudez A.M."/>
            <person name="Farmer A.D."/>
            <person name="Fouteau S."/>
            <person name="Franken C."/>
            <person name="Gibelin C."/>
            <person name="Gish J."/>
            <person name="Goldstein S."/>
            <person name="Gonzalez A.J."/>
            <person name="Green P.J."/>
            <person name="Hallab A."/>
            <person name="Hartog M."/>
            <person name="Hua A."/>
            <person name="Humphray S.J."/>
            <person name="Jeong D.H."/>
            <person name="Jing Y."/>
            <person name="Jocker A."/>
            <person name="Kenton S.M."/>
            <person name="Kim D.J."/>
            <person name="Klee K."/>
            <person name="Lai H."/>
            <person name="Lang C."/>
            <person name="Lin S."/>
            <person name="Macmil S.L."/>
            <person name="Magdelenat G."/>
            <person name="Matthews L."/>
            <person name="McCorrison J."/>
            <person name="Monaghan E.L."/>
            <person name="Mun J.H."/>
            <person name="Najar F.Z."/>
            <person name="Nicholson C."/>
            <person name="Noirot C."/>
            <person name="O'Bleness M."/>
            <person name="Paule C.R."/>
            <person name="Poulain J."/>
            <person name="Prion F."/>
            <person name="Qin B."/>
            <person name="Qu C."/>
            <person name="Retzel E.F."/>
            <person name="Riddle C."/>
            <person name="Sallet E."/>
            <person name="Samain S."/>
            <person name="Samson N."/>
            <person name="Sanders I."/>
            <person name="Saurat O."/>
            <person name="Scarpelli C."/>
            <person name="Schiex T."/>
            <person name="Segurens B."/>
            <person name="Severin A.J."/>
            <person name="Sherrier D.J."/>
            <person name="Shi R."/>
            <person name="Sims S."/>
            <person name="Singer S.R."/>
            <person name="Sinharoy S."/>
            <person name="Sterck L."/>
            <person name="Viollet A."/>
            <person name="Wang B.B."/>
            <person name="Wang K."/>
            <person name="Wang M."/>
            <person name="Wang X."/>
            <person name="Warfsmann J."/>
            <person name="Weissenbach J."/>
            <person name="White D.D."/>
            <person name="White J.D."/>
            <person name="Wiley G.B."/>
            <person name="Wincker P."/>
            <person name="Xing Y."/>
            <person name="Yang L."/>
            <person name="Yao Z."/>
            <person name="Ying F."/>
            <person name="Zhai J."/>
            <person name="Zhou L."/>
            <person name="Zuber A."/>
            <person name="Denarie J."/>
            <person name="Dixon R.A."/>
            <person name="May G.D."/>
            <person name="Schwartz D.C."/>
            <person name="Rogers J."/>
            <person name="Quetier F."/>
            <person name="Town C.D."/>
            <person name="Roe B.A."/>
        </authorList>
    </citation>
    <scope>NUCLEOTIDE SEQUENCE [LARGE SCALE GENOMIC DNA]</scope>
    <source>
        <strain evidence="3">A17</strain>
        <strain evidence="5 6">cv. Jemalong A17</strain>
    </source>
</reference>
<reference evidence="5" key="3">
    <citation type="submission" date="2015-04" db="UniProtKB">
        <authorList>
            <consortium name="EnsemblPlants"/>
        </authorList>
    </citation>
    <scope>IDENTIFICATION</scope>
    <source>
        <strain evidence="5">cv. Jemalong A17</strain>
    </source>
</reference>
<dbReference type="Pfam" id="PF00415">
    <property type="entry name" value="RCC1"/>
    <property type="match status" value="1"/>
</dbReference>
<dbReference type="InterPro" id="IPR000408">
    <property type="entry name" value="Reg_chr_condens"/>
</dbReference>
<keyword evidence="6" id="KW-1185">Reference proteome</keyword>
<protein>
    <submittedName>
        <fullName evidence="3">Chromosome condensation regulator RCC1 repeat protein</fullName>
    </submittedName>
</protein>
<evidence type="ECO:0000256" key="1">
    <source>
        <dbReference type="ARBA" id="ARBA00022737"/>
    </source>
</evidence>
<dbReference type="EnsemblPlants" id="KEH22431">
    <property type="protein sequence ID" value="KEH22431"/>
    <property type="gene ID" value="MTR_7g047550"/>
</dbReference>
<dbReference type="InterPro" id="IPR009091">
    <property type="entry name" value="RCC1/BLIP-II"/>
</dbReference>
<evidence type="ECO:0000313" key="3">
    <source>
        <dbReference type="EMBL" id="KEH22431.1"/>
    </source>
</evidence>
<evidence type="ECO:0000256" key="2">
    <source>
        <dbReference type="PROSITE-ProRule" id="PRU00235"/>
    </source>
</evidence>
<evidence type="ECO:0000313" key="6">
    <source>
        <dbReference type="Proteomes" id="UP000002051"/>
    </source>
</evidence>
<sequence length="203" mass="21674">MSEVGFSGVCADYEAGMMATNLHRHRRRISTLTHRLYSSFSTTTTTKTSTLYTTDTPDPTTVQLLSWGKGASGQLGGGVEETRLYPSPVTNLLLAPKFTLFNTPGLLPGPEGSNNKGVEVGISCGLFHSCLVVDGGLWVWGKGDGGRLGLGHESSMFVPTLNPHLENVKSVALGGLHSVALTSAGEVFTWSESLQAYLNLMHF</sequence>